<dbReference type="EMBL" id="AOIO01000010">
    <property type="protein sequence ID" value="ELZ04978.1"/>
    <property type="molecule type" value="Genomic_DNA"/>
</dbReference>
<dbReference type="Proteomes" id="UP000011554">
    <property type="component" value="Unassembled WGS sequence"/>
</dbReference>
<organism evidence="1 2">
    <name type="scientific">Natrialba asiatica (strain ATCC 700177 / DSM 12278 / JCM 9576 / FERM P-10747 / NBRC 102637 / 172P1)</name>
    <dbReference type="NCBI Taxonomy" id="29540"/>
    <lineage>
        <taxon>Archaea</taxon>
        <taxon>Methanobacteriati</taxon>
        <taxon>Methanobacteriota</taxon>
        <taxon>Stenosarchaea group</taxon>
        <taxon>Halobacteria</taxon>
        <taxon>Halobacteriales</taxon>
        <taxon>Natrialbaceae</taxon>
        <taxon>Natrialba</taxon>
    </lineage>
</organism>
<proteinExistence type="predicted"/>
<name>M0B410_NATA1</name>
<comment type="caution">
    <text evidence="1">The sequence shown here is derived from an EMBL/GenBank/DDBJ whole genome shotgun (WGS) entry which is preliminary data.</text>
</comment>
<gene>
    <name evidence="1" type="ORF">C481_03477</name>
</gene>
<accession>M0B410</accession>
<dbReference type="AlphaFoldDB" id="M0B410"/>
<evidence type="ECO:0000313" key="1">
    <source>
        <dbReference type="EMBL" id="ELZ04978.1"/>
    </source>
</evidence>
<evidence type="ECO:0000313" key="2">
    <source>
        <dbReference type="Proteomes" id="UP000011554"/>
    </source>
</evidence>
<reference evidence="1 2" key="1">
    <citation type="journal article" date="2014" name="PLoS Genet.">
        <title>Phylogenetically driven sequencing of extremely halophilic archaea reveals strategies for static and dynamic osmo-response.</title>
        <authorList>
            <person name="Becker E.A."/>
            <person name="Seitzer P.M."/>
            <person name="Tritt A."/>
            <person name="Larsen D."/>
            <person name="Krusor M."/>
            <person name="Yao A.I."/>
            <person name="Wu D."/>
            <person name="Madern D."/>
            <person name="Eisen J.A."/>
            <person name="Darling A.E."/>
            <person name="Facciotti M.T."/>
        </authorList>
    </citation>
    <scope>NUCLEOTIDE SEQUENCE [LARGE SCALE GENOMIC DNA]</scope>
    <source>
        <strain evidence="1 2">DSM 12278</strain>
    </source>
</reference>
<keyword evidence="2" id="KW-1185">Reference proteome</keyword>
<sequence>MSDQTYLFPNQISMITEDDNNRVLLLPDLRERIHKPFDQLISLEDRRSIRSFISGTRSSSISKFSV</sequence>
<protein>
    <submittedName>
        <fullName evidence="1">Uncharacterized protein</fullName>
    </submittedName>
</protein>